<keyword evidence="3" id="KW-1003">Cell membrane</keyword>
<accession>A0A482W8F6</accession>
<evidence type="ECO:0000256" key="1">
    <source>
        <dbReference type="ARBA" id="ARBA00004342"/>
    </source>
</evidence>
<evidence type="ECO:0000256" key="3">
    <source>
        <dbReference type="ARBA" id="ARBA00022475"/>
    </source>
</evidence>
<reference evidence="10 11" key="1">
    <citation type="submission" date="2017-03" db="EMBL/GenBank/DDBJ databases">
        <title>Genome of the blue death feigning beetle - Asbolus verrucosus.</title>
        <authorList>
            <person name="Rider S.D."/>
        </authorList>
    </citation>
    <scope>NUCLEOTIDE SEQUENCE [LARGE SCALE GENOMIC DNA]</scope>
    <source>
        <strain evidence="10">Butters</strain>
        <tissue evidence="10">Head and leg muscle</tissue>
    </source>
</reference>
<dbReference type="OrthoDB" id="10254700at2759"/>
<dbReference type="GO" id="GO:0007264">
    <property type="term" value="P:small GTPase-mediated signal transduction"/>
    <property type="evidence" value="ECO:0007669"/>
    <property type="project" value="InterPro"/>
</dbReference>
<dbReference type="GO" id="GO:0003006">
    <property type="term" value="P:developmental process involved in reproduction"/>
    <property type="evidence" value="ECO:0007669"/>
    <property type="project" value="UniProtKB-ARBA"/>
</dbReference>
<dbReference type="PROSITE" id="PS51419">
    <property type="entry name" value="RAB"/>
    <property type="match status" value="1"/>
</dbReference>
<dbReference type="SMART" id="SM00173">
    <property type="entry name" value="RAS"/>
    <property type="match status" value="1"/>
</dbReference>
<dbReference type="EMBL" id="QDEB01017154">
    <property type="protein sequence ID" value="RZC41432.1"/>
    <property type="molecule type" value="Genomic_DNA"/>
</dbReference>
<gene>
    <name evidence="10" type="ORF">BDFB_013874</name>
</gene>
<dbReference type="GO" id="GO:0022412">
    <property type="term" value="P:cellular process involved in reproduction in multicellular organism"/>
    <property type="evidence" value="ECO:0007669"/>
    <property type="project" value="UniProtKB-ARBA"/>
</dbReference>
<keyword evidence="6" id="KW-0342">GTP-binding</keyword>
<keyword evidence="9" id="KW-0636">Prenylation</keyword>
<evidence type="ECO:0000256" key="6">
    <source>
        <dbReference type="ARBA" id="ARBA00023134"/>
    </source>
</evidence>
<dbReference type="InterPro" id="IPR003578">
    <property type="entry name" value="Small_GTPase_Rho"/>
</dbReference>
<evidence type="ECO:0000256" key="4">
    <source>
        <dbReference type="ARBA" id="ARBA00022481"/>
    </source>
</evidence>
<dbReference type="STRING" id="1661398.A0A482W8F6"/>
<keyword evidence="11" id="KW-1185">Reference proteome</keyword>
<dbReference type="Gene3D" id="3.40.50.300">
    <property type="entry name" value="P-loop containing nucleotide triphosphate hydrolases"/>
    <property type="match status" value="1"/>
</dbReference>
<dbReference type="PRINTS" id="PR00449">
    <property type="entry name" value="RASTRNSFRMNG"/>
</dbReference>
<dbReference type="InterPro" id="IPR027417">
    <property type="entry name" value="P-loop_NTPase"/>
</dbReference>
<keyword evidence="4" id="KW-0488">Methylation</keyword>
<dbReference type="GO" id="GO:0035099">
    <property type="term" value="P:hemocyte migration"/>
    <property type="evidence" value="ECO:0007669"/>
    <property type="project" value="UniProtKB-ARBA"/>
</dbReference>
<comment type="subcellular location">
    <subcellularLocation>
        <location evidence="1">Cell membrane</location>
        <topology evidence="1">Lipid-anchor</topology>
        <orientation evidence="1">Cytoplasmic side</orientation>
    </subcellularLocation>
</comment>
<dbReference type="SMART" id="SM00175">
    <property type="entry name" value="RAB"/>
    <property type="match status" value="1"/>
</dbReference>
<evidence type="ECO:0000256" key="2">
    <source>
        <dbReference type="ARBA" id="ARBA00010142"/>
    </source>
</evidence>
<evidence type="ECO:0000256" key="9">
    <source>
        <dbReference type="ARBA" id="ARBA00023289"/>
    </source>
</evidence>
<dbReference type="GO" id="GO:0005525">
    <property type="term" value="F:GTP binding"/>
    <property type="evidence" value="ECO:0007669"/>
    <property type="project" value="UniProtKB-KW"/>
</dbReference>
<dbReference type="GO" id="GO:0005886">
    <property type="term" value="C:plasma membrane"/>
    <property type="evidence" value="ECO:0007669"/>
    <property type="project" value="UniProtKB-SubCell"/>
</dbReference>
<dbReference type="InterPro" id="IPR005225">
    <property type="entry name" value="Small_GTP-bd"/>
</dbReference>
<comment type="similarity">
    <text evidence="2">Belongs to the small GTPase superfamily. Rho family.</text>
</comment>
<dbReference type="Proteomes" id="UP000292052">
    <property type="component" value="Unassembled WGS sequence"/>
</dbReference>
<evidence type="ECO:0000313" key="11">
    <source>
        <dbReference type="Proteomes" id="UP000292052"/>
    </source>
</evidence>
<comment type="caution">
    <text evidence="10">The sequence shown here is derived from an EMBL/GenBank/DDBJ whole genome shotgun (WGS) entry which is preliminary data.</text>
</comment>
<dbReference type="GO" id="GO:0001667">
    <property type="term" value="P:ameboidal-type cell migration"/>
    <property type="evidence" value="ECO:0007669"/>
    <property type="project" value="UniProtKB-ARBA"/>
</dbReference>
<proteinExistence type="inferred from homology"/>
<dbReference type="Pfam" id="PF00071">
    <property type="entry name" value="Ras"/>
    <property type="match status" value="1"/>
</dbReference>
<organism evidence="10 11">
    <name type="scientific">Asbolus verrucosus</name>
    <name type="common">Desert ironclad beetle</name>
    <dbReference type="NCBI Taxonomy" id="1661398"/>
    <lineage>
        <taxon>Eukaryota</taxon>
        <taxon>Metazoa</taxon>
        <taxon>Ecdysozoa</taxon>
        <taxon>Arthropoda</taxon>
        <taxon>Hexapoda</taxon>
        <taxon>Insecta</taxon>
        <taxon>Pterygota</taxon>
        <taxon>Neoptera</taxon>
        <taxon>Endopterygota</taxon>
        <taxon>Coleoptera</taxon>
        <taxon>Polyphaga</taxon>
        <taxon>Cucujiformia</taxon>
        <taxon>Tenebrionidae</taxon>
        <taxon>Pimeliinae</taxon>
        <taxon>Asbolus</taxon>
    </lineage>
</organism>
<dbReference type="InterPro" id="IPR001806">
    <property type="entry name" value="Small_GTPase"/>
</dbReference>
<keyword evidence="7" id="KW-0472">Membrane</keyword>
<dbReference type="FunFam" id="3.40.50.300:FF:000983">
    <property type="entry name" value="Rho family GTPase"/>
    <property type="match status" value="1"/>
</dbReference>
<dbReference type="SUPFAM" id="SSF52540">
    <property type="entry name" value="P-loop containing nucleoside triphosphate hydrolases"/>
    <property type="match status" value="1"/>
</dbReference>
<keyword evidence="8" id="KW-0449">Lipoprotein</keyword>
<dbReference type="SMART" id="SM00174">
    <property type="entry name" value="RHO"/>
    <property type="match status" value="1"/>
</dbReference>
<name>A0A482W8F6_ASBVE</name>
<evidence type="ECO:0000256" key="7">
    <source>
        <dbReference type="ARBA" id="ARBA00023136"/>
    </source>
</evidence>
<evidence type="ECO:0000313" key="10">
    <source>
        <dbReference type="EMBL" id="RZC41432.1"/>
    </source>
</evidence>
<dbReference type="PROSITE" id="PS51421">
    <property type="entry name" value="RAS"/>
    <property type="match status" value="1"/>
</dbReference>
<dbReference type="PANTHER" id="PTHR24072">
    <property type="entry name" value="RHO FAMILY GTPASE"/>
    <property type="match status" value="1"/>
</dbReference>
<protein>
    <submittedName>
        <fullName evidence="10">Ras, Miro, and/or Arf domain containing protein</fullName>
    </submittedName>
</protein>
<sequence length="193" mass="21891">MSVDKKLIVVGDGNCGKTCLLTMFTQGKFLEHYLPTVFETDMATMKLDDGNIVKLLLWDTSGQEDYDRLRAIQYPGTDVVLICFSLVWKDTLENVIEKWWPEVRHFCPNIPVVLVGTKNDLRSDLSELELLQKNDYAPVTTAEAEAVAKKIRAVAYVECSAKTKFNVDNVFMTAAKATLTYKPRKRIFNCTLL</sequence>
<dbReference type="AlphaFoldDB" id="A0A482W8F6"/>
<dbReference type="NCBIfam" id="TIGR00231">
    <property type="entry name" value="small_GTP"/>
    <property type="match status" value="1"/>
</dbReference>
<dbReference type="GO" id="GO:0003924">
    <property type="term" value="F:GTPase activity"/>
    <property type="evidence" value="ECO:0007669"/>
    <property type="project" value="InterPro"/>
</dbReference>
<dbReference type="GO" id="GO:0035006">
    <property type="term" value="P:melanization defense response"/>
    <property type="evidence" value="ECO:0007669"/>
    <property type="project" value="UniProtKB-ARBA"/>
</dbReference>
<keyword evidence="5" id="KW-0547">Nucleotide-binding</keyword>
<dbReference type="PROSITE" id="PS51420">
    <property type="entry name" value="RHO"/>
    <property type="match status" value="1"/>
</dbReference>
<evidence type="ECO:0000256" key="8">
    <source>
        <dbReference type="ARBA" id="ARBA00023288"/>
    </source>
</evidence>
<evidence type="ECO:0000256" key="5">
    <source>
        <dbReference type="ARBA" id="ARBA00022741"/>
    </source>
</evidence>